<gene>
    <name evidence="1" type="ORF">EI167_02370</name>
</gene>
<dbReference type="Proteomes" id="UP000707245">
    <property type="component" value="Unassembled WGS sequence"/>
</dbReference>
<reference evidence="1 2" key="1">
    <citation type="submission" date="2020-07" db="EMBL/GenBank/DDBJ databases">
        <title>Halophilic bacteria isolated from french cheeses.</title>
        <authorList>
            <person name="Kothe C.I."/>
            <person name="Farah-Kraiem B."/>
            <person name="Renault P."/>
            <person name="Dridi B."/>
        </authorList>
    </citation>
    <scope>NUCLEOTIDE SEQUENCE [LARGE SCALE GENOMIC DNA]</scope>
    <source>
        <strain evidence="1 2">FME14</strain>
    </source>
</reference>
<sequence>MKFYFYPAAEEKFKADALNNFVRTLVFNELSGEIEVNFIRQVKTLWQQTCKNNIETDHRIKELNGEYFQVYSWVVRSKSDFQLPAFSLSESK</sequence>
<evidence type="ECO:0000313" key="1">
    <source>
        <dbReference type="EMBL" id="MBE0456307.1"/>
    </source>
</evidence>
<protein>
    <submittedName>
        <fullName evidence="1">Uncharacterized protein</fullName>
    </submittedName>
</protein>
<comment type="caution">
    <text evidence="1">The sequence shown here is derived from an EMBL/GenBank/DDBJ whole genome shotgun (WGS) entry which is preliminary data.</text>
</comment>
<dbReference type="EMBL" id="RRZA01000004">
    <property type="protein sequence ID" value="MBE0456307.1"/>
    <property type="molecule type" value="Genomic_DNA"/>
</dbReference>
<accession>A0ABR9FHL9</accession>
<name>A0ABR9FHL9_9GAMM</name>
<organism evidence="1 2">
    <name type="scientific">Pseudoalteromonas prydzensis</name>
    <dbReference type="NCBI Taxonomy" id="182141"/>
    <lineage>
        <taxon>Bacteria</taxon>
        <taxon>Pseudomonadati</taxon>
        <taxon>Pseudomonadota</taxon>
        <taxon>Gammaproteobacteria</taxon>
        <taxon>Alteromonadales</taxon>
        <taxon>Pseudoalteromonadaceae</taxon>
        <taxon>Pseudoalteromonas</taxon>
    </lineage>
</organism>
<keyword evidence="2" id="KW-1185">Reference proteome</keyword>
<dbReference type="RefSeq" id="WP_192540572.1">
    <property type="nucleotide sequence ID" value="NZ_JBQDLW010000104.1"/>
</dbReference>
<proteinExistence type="predicted"/>
<evidence type="ECO:0000313" key="2">
    <source>
        <dbReference type="Proteomes" id="UP000707245"/>
    </source>
</evidence>